<keyword evidence="3" id="KW-1185">Reference proteome</keyword>
<proteinExistence type="predicted"/>
<dbReference type="Proteomes" id="UP000054549">
    <property type="component" value="Unassembled WGS sequence"/>
</dbReference>
<sequence>MSSSGYTPTLAPPTPLPHLHPYVHSHAQAPTALPTQQPPSYLSHLQAYSSLDLTVVKMIVRFVTKMMGLEWAWTYPPRLLPSIPLSDDNVADERDAHRLEEDKAATGCGTSYFAVSILDNSN</sequence>
<dbReference type="InParanoid" id="A0A0C2T189"/>
<protein>
    <submittedName>
        <fullName evidence="2">Uncharacterized protein</fullName>
    </submittedName>
</protein>
<name>A0A0C2T189_AMAMK</name>
<accession>A0A0C2T189</accession>
<reference evidence="2 3" key="1">
    <citation type="submission" date="2014-04" db="EMBL/GenBank/DDBJ databases">
        <title>Evolutionary Origins and Diversification of the Mycorrhizal Mutualists.</title>
        <authorList>
            <consortium name="DOE Joint Genome Institute"/>
            <consortium name="Mycorrhizal Genomics Consortium"/>
            <person name="Kohler A."/>
            <person name="Kuo A."/>
            <person name="Nagy L.G."/>
            <person name="Floudas D."/>
            <person name="Copeland A."/>
            <person name="Barry K.W."/>
            <person name="Cichocki N."/>
            <person name="Veneault-Fourrey C."/>
            <person name="LaButti K."/>
            <person name="Lindquist E.A."/>
            <person name="Lipzen A."/>
            <person name="Lundell T."/>
            <person name="Morin E."/>
            <person name="Murat C."/>
            <person name="Riley R."/>
            <person name="Ohm R."/>
            <person name="Sun H."/>
            <person name="Tunlid A."/>
            <person name="Henrissat B."/>
            <person name="Grigoriev I.V."/>
            <person name="Hibbett D.S."/>
            <person name="Martin F."/>
        </authorList>
    </citation>
    <scope>NUCLEOTIDE SEQUENCE [LARGE SCALE GENOMIC DNA]</scope>
    <source>
        <strain evidence="2 3">Koide BX008</strain>
    </source>
</reference>
<feature type="region of interest" description="Disordered" evidence="1">
    <location>
        <begin position="1"/>
        <end position="38"/>
    </location>
</feature>
<feature type="compositionally biased region" description="Low complexity" evidence="1">
    <location>
        <begin position="27"/>
        <end position="38"/>
    </location>
</feature>
<dbReference type="AlphaFoldDB" id="A0A0C2T189"/>
<gene>
    <name evidence="2" type="ORF">M378DRAFT_14293</name>
</gene>
<organism evidence="2 3">
    <name type="scientific">Amanita muscaria (strain Koide BX008)</name>
    <dbReference type="NCBI Taxonomy" id="946122"/>
    <lineage>
        <taxon>Eukaryota</taxon>
        <taxon>Fungi</taxon>
        <taxon>Dikarya</taxon>
        <taxon>Basidiomycota</taxon>
        <taxon>Agaricomycotina</taxon>
        <taxon>Agaricomycetes</taxon>
        <taxon>Agaricomycetidae</taxon>
        <taxon>Agaricales</taxon>
        <taxon>Pluteineae</taxon>
        <taxon>Amanitaceae</taxon>
        <taxon>Amanita</taxon>
    </lineage>
</organism>
<evidence type="ECO:0000256" key="1">
    <source>
        <dbReference type="SAM" id="MobiDB-lite"/>
    </source>
</evidence>
<evidence type="ECO:0000313" key="3">
    <source>
        <dbReference type="Proteomes" id="UP000054549"/>
    </source>
</evidence>
<evidence type="ECO:0000313" key="2">
    <source>
        <dbReference type="EMBL" id="KIL60214.1"/>
    </source>
</evidence>
<dbReference type="HOGENOM" id="CLU_2026135_0_0_1"/>
<dbReference type="EMBL" id="KN818302">
    <property type="protein sequence ID" value="KIL60214.1"/>
    <property type="molecule type" value="Genomic_DNA"/>
</dbReference>